<gene>
    <name evidence="1" type="ORF">RirG_011070</name>
</gene>
<comment type="caution">
    <text evidence="1">The sequence shown here is derived from an EMBL/GenBank/DDBJ whole genome shotgun (WGS) entry which is preliminary data.</text>
</comment>
<protein>
    <submittedName>
        <fullName evidence="1">Uncharacterized protein</fullName>
    </submittedName>
</protein>
<dbReference type="HOGENOM" id="CLU_083970_0_0_1"/>
<dbReference type="EMBL" id="JEMT01007408">
    <property type="protein sequence ID" value="EXX78873.1"/>
    <property type="molecule type" value="Genomic_DNA"/>
</dbReference>
<proteinExistence type="predicted"/>
<evidence type="ECO:0000313" key="2">
    <source>
        <dbReference type="Proteomes" id="UP000022910"/>
    </source>
</evidence>
<name>A0A015NHI1_RHIIW</name>
<reference evidence="1 2" key="1">
    <citation type="submission" date="2014-02" db="EMBL/GenBank/DDBJ databases">
        <title>Single nucleus genome sequencing reveals high similarity among nuclei of an endomycorrhizal fungus.</title>
        <authorList>
            <person name="Lin K."/>
            <person name="Geurts R."/>
            <person name="Zhang Z."/>
            <person name="Limpens E."/>
            <person name="Saunders D.G."/>
            <person name="Mu D."/>
            <person name="Pang E."/>
            <person name="Cao H."/>
            <person name="Cha H."/>
            <person name="Lin T."/>
            <person name="Zhou Q."/>
            <person name="Shang Y."/>
            <person name="Li Y."/>
            <person name="Ivanov S."/>
            <person name="Sharma T."/>
            <person name="Velzen R.V."/>
            <person name="Ruijter N.D."/>
            <person name="Aanen D.K."/>
            <person name="Win J."/>
            <person name="Kamoun S."/>
            <person name="Bisseling T."/>
            <person name="Huang S."/>
        </authorList>
    </citation>
    <scope>NUCLEOTIDE SEQUENCE [LARGE SCALE GENOMIC DNA]</scope>
    <source>
        <strain evidence="2">DAOM197198w</strain>
    </source>
</reference>
<dbReference type="OrthoDB" id="2397389at2759"/>
<keyword evidence="2" id="KW-1185">Reference proteome</keyword>
<dbReference type="AlphaFoldDB" id="A0A015NHI1"/>
<accession>A0A015NHI1</accession>
<dbReference type="Proteomes" id="UP000022910">
    <property type="component" value="Unassembled WGS sequence"/>
</dbReference>
<sequence>MTYTSSFTEHDMNELNELQNKMVQSISHFSETCRISIKDNNFLLNLVNQISDLRVEFRKFAEESIAHNLNMLTYAKDLIVFAECCEDDGIDKDDLLKLLRPLLSNSKLYKAKVKLLKNQLKRISISLYGIVKEIFEYDEKFIREQESLSNIVYMIMYMNGNFIKGASSAVVPAAKAVVGLSLVILGSAAAVTVSTVVAENVKEQFSQYLREMRNGFSNIICGTIIYCESYWENKIEEIKCFAGKLELLEQRILILITRSIVLKAKKILANSESYNDHMRQILNRDSILAVRIL</sequence>
<evidence type="ECO:0000313" key="1">
    <source>
        <dbReference type="EMBL" id="EXX78873.1"/>
    </source>
</evidence>
<organism evidence="1 2">
    <name type="scientific">Rhizophagus irregularis (strain DAOM 197198w)</name>
    <name type="common">Glomus intraradices</name>
    <dbReference type="NCBI Taxonomy" id="1432141"/>
    <lineage>
        <taxon>Eukaryota</taxon>
        <taxon>Fungi</taxon>
        <taxon>Fungi incertae sedis</taxon>
        <taxon>Mucoromycota</taxon>
        <taxon>Glomeromycotina</taxon>
        <taxon>Glomeromycetes</taxon>
        <taxon>Glomerales</taxon>
        <taxon>Glomeraceae</taxon>
        <taxon>Rhizophagus</taxon>
    </lineage>
</organism>